<sequence>MGTWNAICRNHDPDRHPGRPYCALRTATGRSVSGCTFCRTVGGRCYSVRQDGGCLTAHQEGYSVCCEPVHPMISAKRMTKSSLTW</sequence>
<reference evidence="2" key="1">
    <citation type="journal article" date="2017" name="Nat. Commun.">
        <title>The North American bullfrog draft genome provides insight into hormonal regulation of long noncoding RNA.</title>
        <authorList>
            <person name="Hammond S.A."/>
            <person name="Warren R.L."/>
            <person name="Vandervalk B.P."/>
            <person name="Kucuk E."/>
            <person name="Khan H."/>
            <person name="Gibb E.A."/>
            <person name="Pandoh P."/>
            <person name="Kirk H."/>
            <person name="Zhao Y."/>
            <person name="Jones M."/>
            <person name="Mungall A.J."/>
            <person name="Coope R."/>
            <person name="Pleasance S."/>
            <person name="Moore R.A."/>
            <person name="Holt R.A."/>
            <person name="Round J.M."/>
            <person name="Ohora S."/>
            <person name="Walle B.V."/>
            <person name="Veldhoen N."/>
            <person name="Helbing C.C."/>
            <person name="Birol I."/>
        </authorList>
    </citation>
    <scope>NUCLEOTIDE SEQUENCE [LARGE SCALE GENOMIC DNA]</scope>
</reference>
<proteinExistence type="predicted"/>
<gene>
    <name evidence="1" type="ORF">AB205_0119210</name>
</gene>
<name>A0A2G9RV49_AQUCT</name>
<evidence type="ECO:0000313" key="1">
    <source>
        <dbReference type="EMBL" id="PIO31093.1"/>
    </source>
</evidence>
<protein>
    <submittedName>
        <fullName evidence="1">Uncharacterized protein</fullName>
    </submittedName>
</protein>
<organism evidence="1 2">
    <name type="scientific">Aquarana catesbeiana</name>
    <name type="common">American bullfrog</name>
    <name type="synonym">Rana catesbeiana</name>
    <dbReference type="NCBI Taxonomy" id="8400"/>
    <lineage>
        <taxon>Eukaryota</taxon>
        <taxon>Metazoa</taxon>
        <taxon>Chordata</taxon>
        <taxon>Craniata</taxon>
        <taxon>Vertebrata</taxon>
        <taxon>Euteleostomi</taxon>
        <taxon>Amphibia</taxon>
        <taxon>Batrachia</taxon>
        <taxon>Anura</taxon>
        <taxon>Neobatrachia</taxon>
        <taxon>Ranoidea</taxon>
        <taxon>Ranidae</taxon>
        <taxon>Aquarana</taxon>
    </lineage>
</organism>
<accession>A0A2G9RV49</accession>
<dbReference type="EMBL" id="KV930954">
    <property type="protein sequence ID" value="PIO31093.1"/>
    <property type="molecule type" value="Genomic_DNA"/>
</dbReference>
<dbReference type="AlphaFoldDB" id="A0A2G9RV49"/>
<dbReference type="Proteomes" id="UP000228934">
    <property type="component" value="Unassembled WGS sequence"/>
</dbReference>
<keyword evidence="2" id="KW-1185">Reference proteome</keyword>
<evidence type="ECO:0000313" key="2">
    <source>
        <dbReference type="Proteomes" id="UP000228934"/>
    </source>
</evidence>